<feature type="transmembrane region" description="Helical" evidence="3">
    <location>
        <begin position="49"/>
        <end position="75"/>
    </location>
</feature>
<comment type="similarity">
    <text evidence="3">Belongs to the V-ATPase proteolipid subunit family.</text>
</comment>
<dbReference type="GO" id="GO:0046961">
    <property type="term" value="F:proton-transporting ATPase activity, rotational mechanism"/>
    <property type="evidence" value="ECO:0007669"/>
    <property type="project" value="InterPro"/>
</dbReference>
<proteinExistence type="inferred from homology"/>
<dbReference type="GO" id="GO:0033179">
    <property type="term" value="C:proton-transporting V-type ATPase, V0 domain"/>
    <property type="evidence" value="ECO:0007669"/>
    <property type="project" value="InterPro"/>
</dbReference>
<gene>
    <name evidence="4" type="primary">VATL_1</name>
    <name evidence="4" type="ORF">NGRA_0784</name>
</gene>
<accession>A0A9P6H0R4</accession>
<keyword evidence="3" id="KW-0812">Transmembrane</keyword>
<dbReference type="Gene3D" id="1.20.120.610">
    <property type="entry name" value="lithium bound rotor ring of v- atpase"/>
    <property type="match status" value="1"/>
</dbReference>
<evidence type="ECO:0000256" key="1">
    <source>
        <dbReference type="ARBA" id="ARBA00022448"/>
    </source>
</evidence>
<keyword evidence="3" id="KW-1133">Transmembrane helix</keyword>
<keyword evidence="5" id="KW-1185">Reference proteome</keyword>
<evidence type="ECO:0000313" key="4">
    <source>
        <dbReference type="EMBL" id="KAF9764150.1"/>
    </source>
</evidence>
<feature type="transmembrane region" description="Helical" evidence="3">
    <location>
        <begin position="125"/>
        <end position="152"/>
    </location>
</feature>
<feature type="transmembrane region" description="Helical" evidence="3">
    <location>
        <begin position="6"/>
        <end position="28"/>
    </location>
</feature>
<feature type="transmembrane region" description="Helical" evidence="3">
    <location>
        <begin position="87"/>
        <end position="104"/>
    </location>
</feature>
<protein>
    <submittedName>
        <fullName evidence="4">V-type proton ATPase 16 kDa proteolipid subunit</fullName>
    </submittedName>
</protein>
<dbReference type="InterPro" id="IPR000245">
    <property type="entry name" value="ATPase_proteolipid_csu"/>
</dbReference>
<sequence>MNQEASESLPFLICFTGIATLMALASYGSCHGMAQAVTASTMYIQKKSILTSALVSVIMISIIFFLALVVSVIILTRLKEGYTLIQSFNHFVACLVLGGVGAACGKSMGSVSTSMFRILHKKSSFFLSFMLIFSTAELAVVFAFLIALTLIYR</sequence>
<organism evidence="4 5">
    <name type="scientific">Nosema granulosis</name>
    <dbReference type="NCBI Taxonomy" id="83296"/>
    <lineage>
        <taxon>Eukaryota</taxon>
        <taxon>Fungi</taxon>
        <taxon>Fungi incertae sedis</taxon>
        <taxon>Microsporidia</taxon>
        <taxon>Nosematidae</taxon>
        <taxon>Nosema</taxon>
    </lineage>
</organism>
<comment type="function">
    <text evidence="3">Proton-conducting pore forming of the V0 complex of vacuolar(H+)-ATPase (V-ATPase), a multisubunit enzyme composed of a peripheral complex (V1) that hydrolyzes ATP and a membrane integral complex (V0) that translocates protons. V-ATPase is responsible for acidifying and maintaining the pH of intracellular compartments.</text>
</comment>
<dbReference type="PRINTS" id="PR00122">
    <property type="entry name" value="VACATPASE"/>
</dbReference>
<dbReference type="InterPro" id="IPR035921">
    <property type="entry name" value="F/V-ATP_Csub_sf"/>
</dbReference>
<comment type="subunit">
    <text evidence="3">V-ATPase is a heteromultimeric enzyme composed of a peripheral catalytic V1 complex (components A to H) attached to an integral membrane V0 proton pore complex (components: a, c, c', c'', d, e, f and VOA1). The decameric c-ring forms the proton-conducting pore, and is composed of eight proteolipid subunits c, one subunit c' and one subunit c''.</text>
</comment>
<comment type="caution">
    <text evidence="4">The sequence shown here is derived from an EMBL/GenBank/DDBJ whole genome shotgun (WGS) entry which is preliminary data.</text>
</comment>
<dbReference type="EMBL" id="SBJO01000035">
    <property type="protein sequence ID" value="KAF9764150.1"/>
    <property type="molecule type" value="Genomic_DNA"/>
</dbReference>
<keyword evidence="3" id="KW-0472">Membrane</keyword>
<evidence type="ECO:0000256" key="3">
    <source>
        <dbReference type="RuleBase" id="RU363060"/>
    </source>
</evidence>
<keyword evidence="2 3" id="KW-0406">Ion transport</keyword>
<evidence type="ECO:0000313" key="5">
    <source>
        <dbReference type="Proteomes" id="UP000740883"/>
    </source>
</evidence>
<dbReference type="OrthoDB" id="2189390at2759"/>
<keyword evidence="1 3" id="KW-0813">Transport</keyword>
<reference evidence="4 5" key="1">
    <citation type="journal article" date="2020" name="Genome Biol. Evol.">
        <title>Comparative genomics of strictly vertically transmitted, feminizing microsporidia endosymbionts of amphipod crustaceans.</title>
        <authorList>
            <person name="Cormier A."/>
            <person name="Chebbi M.A."/>
            <person name="Giraud I."/>
            <person name="Wattier R."/>
            <person name="Teixeira M."/>
            <person name="Gilbert C."/>
            <person name="Rigaud T."/>
            <person name="Cordaux R."/>
        </authorList>
    </citation>
    <scope>NUCLEOTIDE SEQUENCE [LARGE SCALE GENOMIC DNA]</scope>
    <source>
        <strain evidence="4 5">Ou3-Ou53</strain>
    </source>
</reference>
<evidence type="ECO:0000256" key="2">
    <source>
        <dbReference type="ARBA" id="ARBA00023065"/>
    </source>
</evidence>
<dbReference type="AlphaFoldDB" id="A0A9P6H0R4"/>
<dbReference type="Proteomes" id="UP000740883">
    <property type="component" value="Unassembled WGS sequence"/>
</dbReference>
<name>A0A9P6H0R4_9MICR</name>